<sequence>MWVARRGNGRIMQKFIYTNVNKRNNNSEGLLDSFFLKGSGE</sequence>
<organism evidence="1 2">
    <name type="scientific">Candidatus Methanoperedens nitratireducens</name>
    <dbReference type="NCBI Taxonomy" id="1392998"/>
    <lineage>
        <taxon>Archaea</taxon>
        <taxon>Methanobacteriati</taxon>
        <taxon>Methanobacteriota</taxon>
        <taxon>Stenosarchaea group</taxon>
        <taxon>Methanomicrobia</taxon>
        <taxon>Methanosarcinales</taxon>
        <taxon>ANME-2 cluster</taxon>
        <taxon>Candidatus Methanoperedentaceae</taxon>
        <taxon>Candidatus Methanoperedens</taxon>
    </lineage>
</organism>
<reference evidence="1 2" key="1">
    <citation type="journal article" date="2013" name="Nature">
        <title>Anaerobic oxidation of methane coupled to nitrate reduction in a novel archaeal lineage.</title>
        <authorList>
            <person name="Haroon M.F."/>
            <person name="Hu S."/>
            <person name="Shi Y."/>
            <person name="Imelfort M."/>
            <person name="Keller J."/>
            <person name="Hugenholtz P."/>
            <person name="Yuan Z."/>
            <person name="Tyson G.W."/>
        </authorList>
    </citation>
    <scope>NUCLEOTIDE SEQUENCE [LARGE SCALE GENOMIC DNA]</scope>
    <source>
        <strain evidence="1 2">ANME-2d</strain>
    </source>
</reference>
<proteinExistence type="predicted"/>
<comment type="caution">
    <text evidence="1">The sequence shown here is derived from an EMBL/GenBank/DDBJ whole genome shotgun (WGS) entry which is preliminary data.</text>
</comment>
<dbReference type="EMBL" id="JMIY01000004">
    <property type="protein sequence ID" value="KCZ71866.1"/>
    <property type="molecule type" value="Genomic_DNA"/>
</dbReference>
<evidence type="ECO:0000313" key="2">
    <source>
        <dbReference type="Proteomes" id="UP000027153"/>
    </source>
</evidence>
<dbReference type="Proteomes" id="UP000027153">
    <property type="component" value="Unassembled WGS sequence"/>
</dbReference>
<dbReference type="AlphaFoldDB" id="A0A062UY34"/>
<keyword evidence="2" id="KW-1185">Reference proteome</keyword>
<evidence type="ECO:0000313" key="1">
    <source>
        <dbReference type="EMBL" id="KCZ71866.1"/>
    </source>
</evidence>
<accession>A0A062UY34</accession>
<gene>
    <name evidence="1" type="ORF">ANME2D_01921</name>
</gene>
<protein>
    <submittedName>
        <fullName evidence="1">Uncharacterized protein</fullName>
    </submittedName>
</protein>
<name>A0A062UY34_9EURY</name>